<comment type="similarity">
    <text evidence="6">Belongs to the even-skipped homeobox family.</text>
</comment>
<dbReference type="Gene3D" id="1.10.10.60">
    <property type="entry name" value="Homeodomain-like"/>
    <property type="match status" value="1"/>
</dbReference>
<dbReference type="PRINTS" id="PR00031">
    <property type="entry name" value="HTHREPRESSR"/>
</dbReference>
<gene>
    <name evidence="11" type="primary">Eve</name>
</gene>
<dbReference type="PANTHER" id="PTHR46294">
    <property type="entry name" value="SEGMENTATION PROTEIN EVEN-SKIPPED"/>
    <property type="match status" value="1"/>
</dbReference>
<feature type="region of interest" description="Disordered" evidence="9">
    <location>
        <begin position="1"/>
        <end position="107"/>
    </location>
</feature>
<keyword evidence="3 7" id="KW-0238">DNA-binding</keyword>
<feature type="compositionally biased region" description="Low complexity" evidence="9">
    <location>
        <begin position="57"/>
        <end position="68"/>
    </location>
</feature>
<evidence type="ECO:0000256" key="7">
    <source>
        <dbReference type="PROSITE-ProRule" id="PRU00108"/>
    </source>
</evidence>
<sequence>MSPPPRRTSPDCLVARVPPNDFSERVSQPPTSPVDNFVAPRESDSPGGVGCCGLAPGSGVPSPSTSVGDGDHQGRTSPPSYISPRDSPVGRTSPHQGGGSAGDGGLRRYRTAFSKDQISRLEKEFAKENYISRPKRCELAATMGLPESTIKVWFQNRRMKDKRQRMSLTWLYGTPLDPNLYAYIAAATAAAMPFRPSSAHAPGGAAAAAFPFAHPHAGHPHHPPPPHPHPHHHHPGMLGGHVGASPSAFSLPALQARAAH</sequence>
<evidence type="ECO:0000256" key="9">
    <source>
        <dbReference type="SAM" id="MobiDB-lite"/>
    </source>
</evidence>
<evidence type="ECO:0000256" key="8">
    <source>
        <dbReference type="RuleBase" id="RU000682"/>
    </source>
</evidence>
<feature type="DNA-binding region" description="Homeobox" evidence="7">
    <location>
        <begin position="106"/>
        <end position="165"/>
    </location>
</feature>
<dbReference type="EMBL" id="AF499912">
    <property type="protein sequence ID" value="AAO20893.1"/>
    <property type="molecule type" value="mRNA"/>
</dbReference>
<protein>
    <submittedName>
        <fullName evidence="11">Even-skipped transcription factor-like protein</fullName>
    </submittedName>
</protein>
<comment type="subcellular location">
    <subcellularLocation>
        <location evidence="1 7 8">Nucleus</location>
    </subcellularLocation>
</comment>
<dbReference type="PANTHER" id="PTHR46294:SF4">
    <property type="entry name" value="SEGMENTATION PROTEIN EVEN-SKIPPED"/>
    <property type="match status" value="1"/>
</dbReference>
<dbReference type="PRINTS" id="PR00024">
    <property type="entry name" value="HOMEOBOX"/>
</dbReference>
<dbReference type="InterPro" id="IPR000047">
    <property type="entry name" value="HTH_motif"/>
</dbReference>
<feature type="region of interest" description="Disordered" evidence="9">
    <location>
        <begin position="215"/>
        <end position="244"/>
    </location>
</feature>
<dbReference type="PROSITE" id="PS00027">
    <property type="entry name" value="HOMEOBOX_1"/>
    <property type="match status" value="1"/>
</dbReference>
<dbReference type="Pfam" id="PF00046">
    <property type="entry name" value="Homeodomain"/>
    <property type="match status" value="1"/>
</dbReference>
<reference evidence="11" key="1">
    <citation type="journal article" date="2002" name="Nature">
        <title>Asymmetric inheritance of centrosomally localized mRNAs during embryonic cleavages.</title>
        <authorList>
            <person name="Lambert J.D."/>
            <person name="Nagy L.M."/>
        </authorList>
    </citation>
    <scope>NUCLEOTIDE SEQUENCE</scope>
</reference>
<evidence type="ECO:0000256" key="2">
    <source>
        <dbReference type="ARBA" id="ARBA00022473"/>
    </source>
</evidence>
<keyword evidence="5 7" id="KW-0539">Nucleus</keyword>
<dbReference type="InterPro" id="IPR017970">
    <property type="entry name" value="Homeobox_CS"/>
</dbReference>
<feature type="non-terminal residue" evidence="11">
    <location>
        <position position="260"/>
    </location>
</feature>
<name>Q86RL9_9CAEN</name>
<dbReference type="GO" id="GO:0000978">
    <property type="term" value="F:RNA polymerase II cis-regulatory region sequence-specific DNA binding"/>
    <property type="evidence" value="ECO:0007669"/>
    <property type="project" value="TreeGrafter"/>
</dbReference>
<accession>Q86RL9</accession>
<dbReference type="GO" id="GO:0000981">
    <property type="term" value="F:DNA-binding transcription factor activity, RNA polymerase II-specific"/>
    <property type="evidence" value="ECO:0007669"/>
    <property type="project" value="InterPro"/>
</dbReference>
<keyword evidence="4 7" id="KW-0371">Homeobox</keyword>
<evidence type="ECO:0000256" key="4">
    <source>
        <dbReference type="ARBA" id="ARBA00023155"/>
    </source>
</evidence>
<evidence type="ECO:0000256" key="3">
    <source>
        <dbReference type="ARBA" id="ARBA00023125"/>
    </source>
</evidence>
<dbReference type="InterPro" id="IPR001356">
    <property type="entry name" value="HD"/>
</dbReference>
<feature type="domain" description="Homeobox" evidence="10">
    <location>
        <begin position="104"/>
        <end position="164"/>
    </location>
</feature>
<evidence type="ECO:0000313" key="11">
    <source>
        <dbReference type="EMBL" id="AAO20893.1"/>
    </source>
</evidence>
<keyword evidence="2" id="KW-0217">Developmental protein</keyword>
<evidence type="ECO:0000259" key="10">
    <source>
        <dbReference type="PROSITE" id="PS50071"/>
    </source>
</evidence>
<dbReference type="GO" id="GO:0005634">
    <property type="term" value="C:nucleus"/>
    <property type="evidence" value="ECO:0007669"/>
    <property type="project" value="UniProtKB-SubCell"/>
</dbReference>
<evidence type="ECO:0000256" key="6">
    <source>
        <dbReference type="ARBA" id="ARBA00038449"/>
    </source>
</evidence>
<feature type="compositionally biased region" description="Basic residues" evidence="9">
    <location>
        <begin position="216"/>
        <end position="235"/>
    </location>
</feature>
<dbReference type="InterPro" id="IPR009057">
    <property type="entry name" value="Homeodomain-like_sf"/>
</dbReference>
<dbReference type="InterPro" id="IPR020479">
    <property type="entry name" value="HD_metazoa"/>
</dbReference>
<dbReference type="InterPro" id="IPR052002">
    <property type="entry name" value="Even-skipped_HD"/>
</dbReference>
<dbReference type="PROSITE" id="PS50071">
    <property type="entry name" value="HOMEOBOX_2"/>
    <property type="match status" value="1"/>
</dbReference>
<organism evidence="11">
    <name type="scientific">Tritia obsoleta</name>
    <dbReference type="NCBI Taxonomy" id="1934733"/>
    <lineage>
        <taxon>Eukaryota</taxon>
        <taxon>Metazoa</taxon>
        <taxon>Spiralia</taxon>
        <taxon>Lophotrochozoa</taxon>
        <taxon>Mollusca</taxon>
        <taxon>Gastropoda</taxon>
        <taxon>Caenogastropoda</taxon>
        <taxon>Neogastropoda</taxon>
        <taxon>Buccinoidea</taxon>
        <taxon>Nassariidae</taxon>
        <taxon>Nassariinae</taxon>
        <taxon>Tritia</taxon>
    </lineage>
</organism>
<dbReference type="AlphaFoldDB" id="Q86RL9"/>
<dbReference type="SUPFAM" id="SSF46689">
    <property type="entry name" value="Homeodomain-like"/>
    <property type="match status" value="1"/>
</dbReference>
<evidence type="ECO:0000256" key="1">
    <source>
        <dbReference type="ARBA" id="ARBA00004123"/>
    </source>
</evidence>
<evidence type="ECO:0000256" key="5">
    <source>
        <dbReference type="ARBA" id="ARBA00023242"/>
    </source>
</evidence>
<dbReference type="SMART" id="SM00389">
    <property type="entry name" value="HOX"/>
    <property type="match status" value="1"/>
</dbReference>
<proteinExistence type="evidence at transcript level"/>
<dbReference type="CDD" id="cd00086">
    <property type="entry name" value="homeodomain"/>
    <property type="match status" value="1"/>
</dbReference>